<dbReference type="Pfam" id="PF10294">
    <property type="entry name" value="Methyltransf_16"/>
    <property type="match status" value="1"/>
</dbReference>
<organism evidence="1">
    <name type="scientific">Pseudo-nitzschia australis</name>
    <dbReference type="NCBI Taxonomy" id="44445"/>
    <lineage>
        <taxon>Eukaryota</taxon>
        <taxon>Sar</taxon>
        <taxon>Stramenopiles</taxon>
        <taxon>Ochrophyta</taxon>
        <taxon>Bacillariophyta</taxon>
        <taxon>Bacillariophyceae</taxon>
        <taxon>Bacillariophycidae</taxon>
        <taxon>Bacillariales</taxon>
        <taxon>Bacillariaceae</taxon>
        <taxon>Pseudo-nitzschia</taxon>
    </lineage>
</organism>
<protein>
    <recommendedName>
        <fullName evidence="2">Calmodulin-lysine N-methyltransferase</fullName>
    </recommendedName>
</protein>
<dbReference type="EMBL" id="HBIX01010179">
    <property type="protein sequence ID" value="CAE0714975.1"/>
    <property type="molecule type" value="Transcribed_RNA"/>
</dbReference>
<dbReference type="Gene3D" id="3.40.50.150">
    <property type="entry name" value="Vaccinia Virus protein VP39"/>
    <property type="match status" value="1"/>
</dbReference>
<evidence type="ECO:0008006" key="2">
    <source>
        <dbReference type="Google" id="ProtNLM"/>
    </source>
</evidence>
<accession>A0A7S4EIM0</accession>
<dbReference type="PANTHER" id="PTHR14614">
    <property type="entry name" value="HEPATOCELLULAR CARCINOMA-ASSOCIATED ANTIGEN"/>
    <property type="match status" value="1"/>
</dbReference>
<sequence>MNGSGNTVTKSLTMVVVVGDHNIRNDESTVEKKDNTKVKKGRITYILSMSHVFPHWFLSRWCIVVMIALSRQHVAVALQQPTRESTVKTVEGLPVHRTHLGKQQTQEQQTQPYCFALSSIMDLPSSSNFLATQVWPSARVAAKTLEERVFNNDLGLLAALLRDDDGDNLRSDKFTICELGCGPGMPSITAAAAAAAAAAGMLNKKVDIQVIATDVDDFALELVNAAAKEQGLNRIVSARPLDLIEAGKDEWEDTTTNSWIKDVDLFVMSDVFECEAVAVGAARLTQRVLSWTEGSQDDIDNINNNIDGTRQSFRKKTRMWVFAQTDRAQREVYLRELRNLSLPLSEEETGDSSSSPLLEWSAPGSYNLDDLLWLCDVDETLVDYG</sequence>
<gene>
    <name evidence="1" type="ORF">PAUS00366_LOCUS7727</name>
</gene>
<dbReference type="InterPro" id="IPR029063">
    <property type="entry name" value="SAM-dependent_MTases_sf"/>
</dbReference>
<name>A0A7S4EIM0_9STRA</name>
<dbReference type="PANTHER" id="PTHR14614:SF163">
    <property type="entry name" value="METHYLTRANSFERASE SMALL DOMAIN-CONTAINING PROTEIN"/>
    <property type="match status" value="1"/>
</dbReference>
<dbReference type="AlphaFoldDB" id="A0A7S4EIM0"/>
<evidence type="ECO:0000313" key="1">
    <source>
        <dbReference type="EMBL" id="CAE0714975.1"/>
    </source>
</evidence>
<dbReference type="InterPro" id="IPR019410">
    <property type="entry name" value="Methyltransf_16"/>
</dbReference>
<dbReference type="SUPFAM" id="SSF53335">
    <property type="entry name" value="S-adenosyl-L-methionine-dependent methyltransferases"/>
    <property type="match status" value="1"/>
</dbReference>
<proteinExistence type="predicted"/>
<reference evidence="1" key="1">
    <citation type="submission" date="2021-01" db="EMBL/GenBank/DDBJ databases">
        <authorList>
            <person name="Corre E."/>
            <person name="Pelletier E."/>
            <person name="Niang G."/>
            <person name="Scheremetjew M."/>
            <person name="Finn R."/>
            <person name="Kale V."/>
            <person name="Holt S."/>
            <person name="Cochrane G."/>
            <person name="Meng A."/>
            <person name="Brown T."/>
            <person name="Cohen L."/>
        </authorList>
    </citation>
    <scope>NUCLEOTIDE SEQUENCE</scope>
    <source>
        <strain evidence="1">10249 10 AB</strain>
    </source>
</reference>